<keyword evidence="6" id="KW-0460">Magnesium</keyword>
<dbReference type="SUPFAM" id="SSF53218">
    <property type="entry name" value="Molybdenum cofactor biosynthesis proteins"/>
    <property type="match status" value="2"/>
</dbReference>
<dbReference type="Pfam" id="PF03453">
    <property type="entry name" value="MoeA_N"/>
    <property type="match status" value="1"/>
</dbReference>
<keyword evidence="6" id="KW-0808">Transferase</keyword>
<dbReference type="InterPro" id="IPR036135">
    <property type="entry name" value="MoeA_linker/N_sf"/>
</dbReference>
<dbReference type="Proteomes" id="UP000305067">
    <property type="component" value="Unassembled WGS sequence"/>
</dbReference>
<dbReference type="AlphaFoldDB" id="A0A5C3Q6D6"/>
<evidence type="ECO:0000256" key="2">
    <source>
        <dbReference type="ARBA" id="ARBA00007589"/>
    </source>
</evidence>
<keyword evidence="6" id="KW-0479">Metal-binding</keyword>
<dbReference type="GO" id="GO:0046872">
    <property type="term" value="F:metal ion binding"/>
    <property type="evidence" value="ECO:0007669"/>
    <property type="project" value="UniProtKB-UniRule"/>
</dbReference>
<evidence type="ECO:0000313" key="9">
    <source>
        <dbReference type="EMBL" id="TFK96599.1"/>
    </source>
</evidence>
<feature type="compositionally biased region" description="Basic residues" evidence="7">
    <location>
        <begin position="192"/>
        <end position="213"/>
    </location>
</feature>
<feature type="region of interest" description="Disordered" evidence="7">
    <location>
        <begin position="166"/>
        <end position="253"/>
    </location>
</feature>
<dbReference type="CDD" id="cd00886">
    <property type="entry name" value="MogA_MoaB"/>
    <property type="match status" value="1"/>
</dbReference>
<evidence type="ECO:0000256" key="1">
    <source>
        <dbReference type="ARBA" id="ARBA00005046"/>
    </source>
</evidence>
<evidence type="ECO:0000256" key="6">
    <source>
        <dbReference type="RuleBase" id="RU365090"/>
    </source>
</evidence>
<dbReference type="GO" id="GO:0005524">
    <property type="term" value="F:ATP binding"/>
    <property type="evidence" value="ECO:0007669"/>
    <property type="project" value="UniProtKB-UniRule"/>
</dbReference>
<dbReference type="PANTHER" id="PTHR10192:SF5">
    <property type="entry name" value="GEPHYRIN"/>
    <property type="match status" value="1"/>
</dbReference>
<feature type="compositionally biased region" description="Basic and acidic residues" evidence="7">
    <location>
        <begin position="214"/>
        <end position="228"/>
    </location>
</feature>
<dbReference type="EC" id="2.7.7.75" evidence="4"/>
<comment type="similarity">
    <text evidence="6">Belongs to the MoeA family.</text>
</comment>
<keyword evidence="10" id="KW-1185">Reference proteome</keyword>
<dbReference type="UniPathway" id="UPA00344"/>
<evidence type="ECO:0000256" key="4">
    <source>
        <dbReference type="ARBA" id="ARBA00012509"/>
    </source>
</evidence>
<name>A0A5C3Q6D6_9AGAR</name>
<dbReference type="Gene3D" id="2.40.340.10">
    <property type="entry name" value="MoeA, C-terminal, domain IV"/>
    <property type="match status" value="1"/>
</dbReference>
<dbReference type="FunFam" id="3.40.980.10:FF:000001">
    <property type="entry name" value="Molybdopterin molybdenumtransferase"/>
    <property type="match status" value="1"/>
</dbReference>
<dbReference type="Gene3D" id="2.170.190.11">
    <property type="entry name" value="Molybdopterin biosynthesis moea protein, domain 3"/>
    <property type="match status" value="1"/>
</dbReference>
<keyword evidence="6" id="KW-0500">Molybdenum</keyword>
<sequence length="703" mass="75028">MSAIRVAILTVSDTASNDASADKSGPTIRQILEDNGGYICIEPVIVPDDEFQISRTVKTWCESGIVDCVFTTGGTGLGHRDRTPEAILPLLERQAPGLVQLIMEAGLKHTPLAALSRPVAGTRGNTLVVTLPGSVKAVKENLAALLVRGFLEHAVDLVRGGSGREVHRALAKGGEKVPSGSGHHHHEDGHSHQRHHQDHHDHGHKHHHHHEHRIGHDACCDRPEDAHGHTAPTPKGPLSHDPSQPASTRHRTSPYPLISLEEGLRLVKAHVKPLEIVTLPVTSALRGHILAEDIFAPQNVPQAQSTNVDGYAILSTNPRGTYPVLTSQTHRTLSSDVPSTHIYRINTGSPLPAGTDAVVMVEDTRLVSTYGSFQGAESLGLEDDGAAGEEKEVEILVQAAKGDNVRHPGSDVMKGDLVLEKGELVRSGGGEIGTLVFVGRKEAKVCKKPIVAILSTGNEIVDIRQSVDLSTGAGFSGVWDTNRPSLRAVLEGMGYAVVDLGVVPDDLQAHVNAIKRGLEEADILLTTGGTSMGASDLLKPVIERHFNGTIHFGRSTIKPGKPTTFATIPHAASGINKPIFALAGNPASALVTFYIYVVPALRRLGGWKEERCELPRIRVEIQNPMSLDTRTEFHRVVITVSSSSSSLKAYTTGGQRSSRIASLSGANGLVILPATSKEELGKEGVMEKGSVVEAVVIGEIQVE</sequence>
<evidence type="ECO:0000256" key="5">
    <source>
        <dbReference type="ARBA" id="ARBA00023150"/>
    </source>
</evidence>
<organism evidence="9 10">
    <name type="scientific">Pterulicium gracile</name>
    <dbReference type="NCBI Taxonomy" id="1884261"/>
    <lineage>
        <taxon>Eukaryota</taxon>
        <taxon>Fungi</taxon>
        <taxon>Dikarya</taxon>
        <taxon>Basidiomycota</taxon>
        <taxon>Agaricomycotina</taxon>
        <taxon>Agaricomycetes</taxon>
        <taxon>Agaricomycetidae</taxon>
        <taxon>Agaricales</taxon>
        <taxon>Pleurotineae</taxon>
        <taxon>Pterulaceae</taxon>
        <taxon>Pterulicium</taxon>
    </lineage>
</organism>
<evidence type="ECO:0000259" key="8">
    <source>
        <dbReference type="SMART" id="SM00852"/>
    </source>
</evidence>
<comment type="similarity">
    <text evidence="2">In the N-terminal section; belongs to the MoaB/Mog family.</text>
</comment>
<evidence type="ECO:0000256" key="3">
    <source>
        <dbReference type="ARBA" id="ARBA00008339"/>
    </source>
</evidence>
<dbReference type="CDD" id="cd00887">
    <property type="entry name" value="MoeA"/>
    <property type="match status" value="1"/>
</dbReference>
<dbReference type="PANTHER" id="PTHR10192">
    <property type="entry name" value="MOLYBDOPTERIN BIOSYNTHESIS PROTEIN"/>
    <property type="match status" value="1"/>
</dbReference>
<dbReference type="SMART" id="SM00852">
    <property type="entry name" value="MoCF_biosynth"/>
    <property type="match status" value="2"/>
</dbReference>
<dbReference type="NCBIfam" id="TIGR00177">
    <property type="entry name" value="molyb_syn"/>
    <property type="match status" value="1"/>
</dbReference>
<gene>
    <name evidence="9" type="ORF">BDV98DRAFT_575974</name>
</gene>
<comment type="cofactor">
    <cofactor evidence="6">
        <name>Mg(2+)</name>
        <dbReference type="ChEBI" id="CHEBI:18420"/>
    </cofactor>
</comment>
<comment type="catalytic activity">
    <reaction evidence="6">
        <text>molybdopterin + ATP + H(+) = adenylyl-molybdopterin + diphosphate</text>
        <dbReference type="Rhea" id="RHEA:31331"/>
        <dbReference type="ChEBI" id="CHEBI:15378"/>
        <dbReference type="ChEBI" id="CHEBI:30616"/>
        <dbReference type="ChEBI" id="CHEBI:33019"/>
        <dbReference type="ChEBI" id="CHEBI:58698"/>
        <dbReference type="ChEBI" id="CHEBI:62727"/>
    </reaction>
</comment>
<keyword evidence="5 6" id="KW-0501">Molybdenum cofactor biosynthesis</keyword>
<dbReference type="EMBL" id="ML178858">
    <property type="protein sequence ID" value="TFK96599.1"/>
    <property type="molecule type" value="Genomic_DNA"/>
</dbReference>
<dbReference type="Pfam" id="PF03454">
    <property type="entry name" value="MoeA_C"/>
    <property type="match status" value="1"/>
</dbReference>
<dbReference type="InterPro" id="IPR036425">
    <property type="entry name" value="MoaB/Mog-like_dom_sf"/>
</dbReference>
<evidence type="ECO:0000256" key="7">
    <source>
        <dbReference type="SAM" id="MobiDB-lite"/>
    </source>
</evidence>
<comment type="pathway">
    <text evidence="1 6">Cofactor biosynthesis; molybdopterin biosynthesis.</text>
</comment>
<dbReference type="InterPro" id="IPR005111">
    <property type="entry name" value="MoeA_C_domain_IV"/>
</dbReference>
<comment type="function">
    <text evidence="6">Catalyzes two steps in the biosynthesis of the molybdenum cofactor. In the first step, molybdopterin is adenylated. Subsequently, molybdate is inserted into adenylated molybdopterin and AMP is released.</text>
</comment>
<protein>
    <recommendedName>
        <fullName evidence="4">molybdopterin adenylyltransferase</fullName>
        <ecNumber evidence="4">2.7.7.75</ecNumber>
    </recommendedName>
</protein>
<dbReference type="GO" id="GO:0061599">
    <property type="term" value="F:molybdopterin molybdotransferase activity"/>
    <property type="evidence" value="ECO:0007669"/>
    <property type="project" value="UniProtKB-UniRule"/>
</dbReference>
<dbReference type="GO" id="GO:0006777">
    <property type="term" value="P:Mo-molybdopterin cofactor biosynthetic process"/>
    <property type="evidence" value="ECO:0007669"/>
    <property type="project" value="UniProtKB-UniRule"/>
</dbReference>
<dbReference type="Gene3D" id="3.90.105.10">
    <property type="entry name" value="Molybdopterin biosynthesis moea protein, domain 2"/>
    <property type="match status" value="1"/>
</dbReference>
<dbReference type="InterPro" id="IPR005110">
    <property type="entry name" value="MoeA_linker/N"/>
</dbReference>
<dbReference type="GO" id="GO:0061598">
    <property type="term" value="F:molybdopterin adenylyltransferase activity"/>
    <property type="evidence" value="ECO:0007669"/>
    <property type="project" value="UniProtKB-UniRule"/>
</dbReference>
<dbReference type="SUPFAM" id="SSF63882">
    <property type="entry name" value="MoeA N-terminal region -like"/>
    <property type="match status" value="1"/>
</dbReference>
<reference evidence="9 10" key="1">
    <citation type="journal article" date="2019" name="Nat. Ecol. Evol.">
        <title>Megaphylogeny resolves global patterns of mushroom evolution.</title>
        <authorList>
            <person name="Varga T."/>
            <person name="Krizsan K."/>
            <person name="Foldi C."/>
            <person name="Dima B."/>
            <person name="Sanchez-Garcia M."/>
            <person name="Sanchez-Ramirez S."/>
            <person name="Szollosi G.J."/>
            <person name="Szarkandi J.G."/>
            <person name="Papp V."/>
            <person name="Albert L."/>
            <person name="Andreopoulos W."/>
            <person name="Angelini C."/>
            <person name="Antonin V."/>
            <person name="Barry K.W."/>
            <person name="Bougher N.L."/>
            <person name="Buchanan P."/>
            <person name="Buyck B."/>
            <person name="Bense V."/>
            <person name="Catcheside P."/>
            <person name="Chovatia M."/>
            <person name="Cooper J."/>
            <person name="Damon W."/>
            <person name="Desjardin D."/>
            <person name="Finy P."/>
            <person name="Geml J."/>
            <person name="Haridas S."/>
            <person name="Hughes K."/>
            <person name="Justo A."/>
            <person name="Karasinski D."/>
            <person name="Kautmanova I."/>
            <person name="Kiss B."/>
            <person name="Kocsube S."/>
            <person name="Kotiranta H."/>
            <person name="LaButti K.M."/>
            <person name="Lechner B.E."/>
            <person name="Liimatainen K."/>
            <person name="Lipzen A."/>
            <person name="Lukacs Z."/>
            <person name="Mihaltcheva S."/>
            <person name="Morgado L.N."/>
            <person name="Niskanen T."/>
            <person name="Noordeloos M.E."/>
            <person name="Ohm R.A."/>
            <person name="Ortiz-Santana B."/>
            <person name="Ovrebo C."/>
            <person name="Racz N."/>
            <person name="Riley R."/>
            <person name="Savchenko A."/>
            <person name="Shiryaev A."/>
            <person name="Soop K."/>
            <person name="Spirin V."/>
            <person name="Szebenyi C."/>
            <person name="Tomsovsky M."/>
            <person name="Tulloss R.E."/>
            <person name="Uehling J."/>
            <person name="Grigoriev I.V."/>
            <person name="Vagvolgyi C."/>
            <person name="Papp T."/>
            <person name="Martin F.M."/>
            <person name="Miettinen O."/>
            <person name="Hibbett D.S."/>
            <person name="Nagy L.G."/>
        </authorList>
    </citation>
    <scope>NUCLEOTIDE SEQUENCE [LARGE SCALE GENOMIC DNA]</scope>
    <source>
        <strain evidence="9 10">CBS 309.79</strain>
    </source>
</reference>
<dbReference type="InterPro" id="IPR038987">
    <property type="entry name" value="MoeA-like"/>
</dbReference>
<evidence type="ECO:0000313" key="10">
    <source>
        <dbReference type="Proteomes" id="UP000305067"/>
    </source>
</evidence>
<dbReference type="Gene3D" id="3.40.980.10">
    <property type="entry name" value="MoaB/Mog-like domain"/>
    <property type="match status" value="2"/>
</dbReference>
<dbReference type="SUPFAM" id="SSF63867">
    <property type="entry name" value="MoeA C-terminal domain-like"/>
    <property type="match status" value="1"/>
</dbReference>
<proteinExistence type="inferred from homology"/>
<dbReference type="GO" id="GO:0005829">
    <property type="term" value="C:cytosol"/>
    <property type="evidence" value="ECO:0007669"/>
    <property type="project" value="TreeGrafter"/>
</dbReference>
<dbReference type="STRING" id="1884261.A0A5C3Q6D6"/>
<feature type="domain" description="MoaB/Mog" evidence="8">
    <location>
        <begin position="7"/>
        <end position="153"/>
    </location>
</feature>
<dbReference type="InterPro" id="IPR036688">
    <property type="entry name" value="MoeA_C_domain_IV_sf"/>
</dbReference>
<dbReference type="Pfam" id="PF00994">
    <property type="entry name" value="MoCF_biosynth"/>
    <property type="match status" value="2"/>
</dbReference>
<accession>A0A5C3Q6D6</accession>
<feature type="domain" description="MoaB/Mog" evidence="8">
    <location>
        <begin position="452"/>
        <end position="603"/>
    </location>
</feature>
<dbReference type="OrthoDB" id="4349954at2759"/>
<comment type="similarity">
    <text evidence="3">In the C-terminal section; belongs to the MoeA family.</text>
</comment>
<comment type="catalytic activity">
    <reaction evidence="6">
        <text>adenylyl-molybdopterin + molybdate = Mo-molybdopterin + AMP + H(+)</text>
        <dbReference type="Rhea" id="RHEA:35047"/>
        <dbReference type="ChEBI" id="CHEBI:15378"/>
        <dbReference type="ChEBI" id="CHEBI:36264"/>
        <dbReference type="ChEBI" id="CHEBI:62727"/>
        <dbReference type="ChEBI" id="CHEBI:71302"/>
        <dbReference type="ChEBI" id="CHEBI:456215"/>
    </reaction>
</comment>
<dbReference type="InterPro" id="IPR001453">
    <property type="entry name" value="MoaB/Mog_dom"/>
</dbReference>